<sequence length="118" mass="13788">MLPEYYYRYLHFYSYCCYKLHCYAEIGEECESHEVYDSPAHFFPPLVASTSSAGYNFRSSTVYGRKLVKKSAAAYKLQENTVSERFYFSCIHTLKMETEVFVSLNRNSTKAHGNTHVF</sequence>
<protein>
    <submittedName>
        <fullName evidence="1">Uncharacterized protein</fullName>
    </submittedName>
</protein>
<dbReference type="EMBL" id="GFPF01001925">
    <property type="protein sequence ID" value="MAA13071.1"/>
    <property type="molecule type" value="Transcribed_RNA"/>
</dbReference>
<organism evidence="1">
    <name type="scientific">Rhipicephalus zambeziensis</name>
    <dbReference type="NCBI Taxonomy" id="60191"/>
    <lineage>
        <taxon>Eukaryota</taxon>
        <taxon>Metazoa</taxon>
        <taxon>Ecdysozoa</taxon>
        <taxon>Arthropoda</taxon>
        <taxon>Chelicerata</taxon>
        <taxon>Arachnida</taxon>
        <taxon>Acari</taxon>
        <taxon>Parasitiformes</taxon>
        <taxon>Ixodida</taxon>
        <taxon>Ixodoidea</taxon>
        <taxon>Ixodidae</taxon>
        <taxon>Rhipicephalinae</taxon>
        <taxon>Rhipicephalus</taxon>
        <taxon>Rhipicephalus</taxon>
    </lineage>
</organism>
<reference evidence="1" key="1">
    <citation type="journal article" date="2017" name="Parasit. Vectors">
        <title>Sialotranscriptomics of Rhipicephalus zambeziensis reveals intricate expression profiles of secretory proteins and suggests tight temporal transcriptional regulation during blood-feeding.</title>
        <authorList>
            <person name="de Castro M.H."/>
            <person name="de Klerk D."/>
            <person name="Pienaar R."/>
            <person name="Rees D.J.G."/>
            <person name="Mans B.J."/>
        </authorList>
    </citation>
    <scope>NUCLEOTIDE SEQUENCE</scope>
    <source>
        <tissue evidence="1">Salivary glands</tissue>
    </source>
</reference>
<name>A0A224YF54_9ACAR</name>
<proteinExistence type="predicted"/>
<dbReference type="AlphaFoldDB" id="A0A224YF54"/>
<evidence type="ECO:0000313" key="1">
    <source>
        <dbReference type="EMBL" id="MAA13071.1"/>
    </source>
</evidence>
<accession>A0A224YF54</accession>